<protein>
    <submittedName>
        <fullName evidence="1">Uncharacterized protein</fullName>
    </submittedName>
</protein>
<keyword evidence="2" id="KW-1185">Reference proteome</keyword>
<proteinExistence type="predicted"/>
<comment type="caution">
    <text evidence="1">The sequence shown here is derived from an EMBL/GenBank/DDBJ whole genome shotgun (WGS) entry which is preliminary data.</text>
</comment>
<reference evidence="1" key="2">
    <citation type="submission" date="2023-03" db="EMBL/GenBank/DDBJ databases">
        <authorList>
            <person name="Zhang Z."/>
        </authorList>
    </citation>
    <scope>NUCLEOTIDE SEQUENCE</scope>
    <source>
        <strain evidence="1">DSA</strain>
    </source>
</reference>
<evidence type="ECO:0000313" key="2">
    <source>
        <dbReference type="Proteomes" id="UP001172911"/>
    </source>
</evidence>
<accession>A0AAW7ZG15</accession>
<gene>
    <name evidence="1" type="ORF">P6N53_14040</name>
</gene>
<dbReference type="EMBL" id="JARPTC010000021">
    <property type="protein sequence ID" value="MDO7788343.1"/>
    <property type="molecule type" value="Genomic_DNA"/>
</dbReference>
<dbReference type="AlphaFoldDB" id="A0AAW7ZG15"/>
<dbReference type="Proteomes" id="UP001172911">
    <property type="component" value="Unassembled WGS sequence"/>
</dbReference>
<evidence type="ECO:0000313" key="1">
    <source>
        <dbReference type="EMBL" id="MDO7788343.1"/>
    </source>
</evidence>
<name>A0AAW7ZG15_9FIRM</name>
<sequence>MKIGAGGLQPYVMHDVLKNVDQSMKPKAGVQETLVQAQGRDLNMLKEELNRAIEYLNKLANAMNYPVFVSLKEPPPRLKLVLKNKRNGSEKEISIEEFNLLAAQLEGFKGSNIDSFA</sequence>
<reference evidence="1" key="1">
    <citation type="journal article" date="2023" name="J. Hazard. Mater.">
        <title>Anaerobic biodegradation of pyrene and benzo[a]pyrene by a new sulfate-reducing Desulforamulus aquiferis strain DSA.</title>
        <authorList>
            <person name="Zhang Z."/>
            <person name="Sun J."/>
            <person name="Gong X."/>
            <person name="Wang C."/>
            <person name="Wang H."/>
        </authorList>
    </citation>
    <scope>NUCLEOTIDE SEQUENCE</scope>
    <source>
        <strain evidence="1">DSA</strain>
    </source>
</reference>
<dbReference type="RefSeq" id="WP_304544189.1">
    <property type="nucleotide sequence ID" value="NZ_JARPTC010000021.1"/>
</dbReference>
<organism evidence="1 2">
    <name type="scientific">Desulforamulus aquiferis</name>
    <dbReference type="NCBI Taxonomy" id="1397668"/>
    <lineage>
        <taxon>Bacteria</taxon>
        <taxon>Bacillati</taxon>
        <taxon>Bacillota</taxon>
        <taxon>Clostridia</taxon>
        <taxon>Eubacteriales</taxon>
        <taxon>Peptococcaceae</taxon>
        <taxon>Desulforamulus</taxon>
    </lineage>
</organism>